<dbReference type="Proteomes" id="UP001217089">
    <property type="component" value="Unassembled WGS sequence"/>
</dbReference>
<organism evidence="1 2">
    <name type="scientific">Tegillarca granosa</name>
    <name type="common">Malaysian cockle</name>
    <name type="synonym">Anadara granosa</name>
    <dbReference type="NCBI Taxonomy" id="220873"/>
    <lineage>
        <taxon>Eukaryota</taxon>
        <taxon>Metazoa</taxon>
        <taxon>Spiralia</taxon>
        <taxon>Lophotrochozoa</taxon>
        <taxon>Mollusca</taxon>
        <taxon>Bivalvia</taxon>
        <taxon>Autobranchia</taxon>
        <taxon>Pteriomorphia</taxon>
        <taxon>Arcoida</taxon>
        <taxon>Arcoidea</taxon>
        <taxon>Arcidae</taxon>
        <taxon>Tegillarca</taxon>
    </lineage>
</organism>
<evidence type="ECO:0000313" key="2">
    <source>
        <dbReference type="Proteomes" id="UP001217089"/>
    </source>
</evidence>
<dbReference type="EMBL" id="JARBDR010000337">
    <property type="protein sequence ID" value="KAJ8315771.1"/>
    <property type="molecule type" value="Genomic_DNA"/>
</dbReference>
<gene>
    <name evidence="1" type="ORF">KUTeg_007921</name>
</gene>
<proteinExistence type="predicted"/>
<accession>A0ABQ9FEN4</accession>
<evidence type="ECO:0000313" key="1">
    <source>
        <dbReference type="EMBL" id="KAJ8315771.1"/>
    </source>
</evidence>
<name>A0ABQ9FEN4_TEGGR</name>
<protein>
    <submittedName>
        <fullName evidence="1">Uncharacterized protein</fullName>
    </submittedName>
</protein>
<comment type="caution">
    <text evidence="1">The sequence shown here is derived from an EMBL/GenBank/DDBJ whole genome shotgun (WGS) entry which is preliminary data.</text>
</comment>
<reference evidence="1 2" key="1">
    <citation type="submission" date="2022-12" db="EMBL/GenBank/DDBJ databases">
        <title>Chromosome-level genome of Tegillarca granosa.</title>
        <authorList>
            <person name="Kim J."/>
        </authorList>
    </citation>
    <scope>NUCLEOTIDE SEQUENCE [LARGE SCALE GENOMIC DNA]</scope>
    <source>
        <strain evidence="1">Teg-2019</strain>
        <tissue evidence="1">Adductor muscle</tissue>
    </source>
</reference>
<keyword evidence="2" id="KW-1185">Reference proteome</keyword>
<feature type="non-terminal residue" evidence="1">
    <location>
        <position position="1"/>
    </location>
</feature>
<sequence>VPDLKTSRIRFSGNSNISGPVKNNQAFVFVGSCDLSCIHVLVNYESVVETLVFRKTTYFLQAKLANFLNNRKMSDHQYHQNGKKKFVRTTKKLNCPYTIKIQEVLCFPGYENRNIKQ</sequence>